<name>A0A3D8L7E7_9BACT</name>
<reference evidence="3" key="1">
    <citation type="submission" date="2018-08" db="EMBL/GenBank/DDBJ databases">
        <authorList>
            <person name="Liu Z.-W."/>
            <person name="Du Z.-J."/>
        </authorList>
    </citation>
    <scope>NUCLEOTIDE SEQUENCE [LARGE SCALE GENOMIC DNA]</scope>
    <source>
        <strain evidence="3">H4X</strain>
    </source>
</reference>
<dbReference type="OrthoDB" id="9794834at2"/>
<sequence>MLREKREAEIAALAETIADFFSPSQVVDLGAIAAANSITFDYGAYETFFDDMLQYHKGKFHIFLNLDKLGNPNSPRARFTIAHELGHFYIDEHRNALTSGKVKPHTSMVEIYNNENLAEIEADCFASNLLMPESRFMDTCKGSKKTGMAAILFLSDTFQVSVLSAAVNYIKRNICPCSLIKWGDAGYQWSLQSRSFMDLFSRKVHLTYSPGRDTATYKALHQKDAYSLDFHKSVTTMSTWCKSIYPTGKDNLILNEESKKLGAYGGITLLTLSNL</sequence>
<comment type="caution">
    <text evidence="2">The sequence shown here is derived from an EMBL/GenBank/DDBJ whole genome shotgun (WGS) entry which is preliminary data.</text>
</comment>
<protein>
    <submittedName>
        <fullName evidence="2">ImmA/IrrE family metallo-endopeptidase</fullName>
    </submittedName>
</protein>
<gene>
    <name evidence="2" type="ORF">DXT99_20140</name>
</gene>
<dbReference type="PANTHER" id="PTHR43236">
    <property type="entry name" value="ANTITOXIN HIGA1"/>
    <property type="match status" value="1"/>
</dbReference>
<dbReference type="AlphaFoldDB" id="A0A3D8L7E7"/>
<dbReference type="Proteomes" id="UP000256708">
    <property type="component" value="Unassembled WGS sequence"/>
</dbReference>
<dbReference type="InterPro" id="IPR010359">
    <property type="entry name" value="IrrE_HExxH"/>
</dbReference>
<dbReference type="Gene3D" id="1.10.10.2910">
    <property type="match status" value="1"/>
</dbReference>
<dbReference type="PANTHER" id="PTHR43236:SF2">
    <property type="entry name" value="BLL0069 PROTEIN"/>
    <property type="match status" value="1"/>
</dbReference>
<accession>A0A3D8L7E7</accession>
<evidence type="ECO:0000259" key="1">
    <source>
        <dbReference type="Pfam" id="PF06114"/>
    </source>
</evidence>
<proteinExistence type="predicted"/>
<dbReference type="EMBL" id="QRGR01000025">
    <property type="protein sequence ID" value="RDV13331.1"/>
    <property type="molecule type" value="Genomic_DNA"/>
</dbReference>
<dbReference type="InterPro" id="IPR052345">
    <property type="entry name" value="Rad_response_metalloprotease"/>
</dbReference>
<organism evidence="2 3">
    <name type="scientific">Pontibacter diazotrophicus</name>
    <dbReference type="NCBI Taxonomy" id="1400979"/>
    <lineage>
        <taxon>Bacteria</taxon>
        <taxon>Pseudomonadati</taxon>
        <taxon>Bacteroidota</taxon>
        <taxon>Cytophagia</taxon>
        <taxon>Cytophagales</taxon>
        <taxon>Hymenobacteraceae</taxon>
        <taxon>Pontibacter</taxon>
    </lineage>
</organism>
<evidence type="ECO:0000313" key="3">
    <source>
        <dbReference type="Proteomes" id="UP000256708"/>
    </source>
</evidence>
<keyword evidence="3" id="KW-1185">Reference proteome</keyword>
<feature type="domain" description="IrrE N-terminal-like" evidence="1">
    <location>
        <begin position="74"/>
        <end position="166"/>
    </location>
</feature>
<evidence type="ECO:0000313" key="2">
    <source>
        <dbReference type="EMBL" id="RDV13331.1"/>
    </source>
</evidence>
<dbReference type="RefSeq" id="WP_115567388.1">
    <property type="nucleotide sequence ID" value="NZ_QRGR01000025.1"/>
</dbReference>
<dbReference type="Pfam" id="PF06114">
    <property type="entry name" value="Peptidase_M78"/>
    <property type="match status" value="1"/>
</dbReference>